<dbReference type="FunFam" id="1.20.120.350:FF:000011">
    <property type="entry name" value="Voltage-dependent N-type calcium channel subunit alpha"/>
    <property type="match status" value="1"/>
</dbReference>
<feature type="transmembrane region" description="Helical" evidence="16">
    <location>
        <begin position="33"/>
        <end position="52"/>
    </location>
</feature>
<sequence length="527" mass="60533">MLVKTQGFYWTVIILVFLNTVCVAVEHHTQPDWLTHFLMYTEVVFLVLFMSEMGIKMYGLGMKYYFMSAFNKFDCVVIFGSIFEVLWYKVTQDSFGFSVLRALRLLRIFKITKYWSSLRNLVISLLNSMRSIVSLLFLLFLFILIFALLGMQLFGGKWNFEQGRPAQHFDTFPMALMTVFQILTGEDWNEVMYNGIISHGGIHDKGMAFSLYFVVLVLFGNYTLLNVFLAIAVDNLANAQELTAKEEEEAEENERRRCMQIKKIQEEYHQRTGQLLPRSEAALQAEAMFPVQEEVKVIEVKTDVADENKPPPAVPGNTPKPMLEYSSLYIFSPTNRLRQLCHFVVNLRFFDMFIMIVILASSIALAAEDPVRGSMSKKNNWLSIMDYIFTGVFTIELLLKIIDLGLILHPKAYMRDAWNILDALVVVCALIAFAFQGEEASSSASKNLSTIKSLRVLRVLRPLKTINRVPKLKAVFDCVVHSLKNVVNILVVYWLFQFIFAVIAVQLFKGKFFYCTDESKKVEADCH</sequence>
<evidence type="ECO:0000256" key="10">
    <source>
        <dbReference type="ARBA" id="ARBA00022989"/>
    </source>
</evidence>
<keyword evidence="11" id="KW-0406">Ion transport</keyword>
<keyword evidence="5 16" id="KW-0812">Transmembrane</keyword>
<dbReference type="Pfam" id="PF00520">
    <property type="entry name" value="Ion_trans"/>
    <property type="match status" value="2"/>
</dbReference>
<keyword evidence="6" id="KW-0479">Metal-binding</keyword>
<evidence type="ECO:0000256" key="3">
    <source>
        <dbReference type="ARBA" id="ARBA00022568"/>
    </source>
</evidence>
<dbReference type="GO" id="GO:0046872">
    <property type="term" value="F:metal ion binding"/>
    <property type="evidence" value="ECO:0007669"/>
    <property type="project" value="UniProtKB-KW"/>
</dbReference>
<evidence type="ECO:0000256" key="5">
    <source>
        <dbReference type="ARBA" id="ARBA00022692"/>
    </source>
</evidence>
<keyword evidence="12 16" id="KW-0472">Membrane</keyword>
<dbReference type="PANTHER" id="PTHR45628:SF7">
    <property type="entry name" value="VOLTAGE-DEPENDENT CALCIUM CHANNEL TYPE A SUBUNIT ALPHA-1"/>
    <property type="match status" value="1"/>
</dbReference>
<keyword evidence="8" id="KW-0106">Calcium</keyword>
<accession>A0A7J7K8I7</accession>
<dbReference type="InterPro" id="IPR050599">
    <property type="entry name" value="VDCC_alpha-1_subunit"/>
</dbReference>
<dbReference type="GO" id="GO:0005891">
    <property type="term" value="C:voltage-gated calcium channel complex"/>
    <property type="evidence" value="ECO:0007669"/>
    <property type="project" value="TreeGrafter"/>
</dbReference>
<dbReference type="GO" id="GO:0008331">
    <property type="term" value="F:high voltage-gated calcium channel activity"/>
    <property type="evidence" value="ECO:0007669"/>
    <property type="project" value="TreeGrafter"/>
</dbReference>
<dbReference type="GO" id="GO:0098703">
    <property type="term" value="P:calcium ion import across plasma membrane"/>
    <property type="evidence" value="ECO:0007669"/>
    <property type="project" value="TreeGrafter"/>
</dbReference>
<keyword evidence="10 16" id="KW-1133">Transmembrane helix</keyword>
<feature type="transmembrane region" description="Helical" evidence="16">
    <location>
        <begin position="132"/>
        <end position="154"/>
    </location>
</feature>
<feature type="transmembrane region" description="Helical" evidence="16">
    <location>
        <begin position="209"/>
        <end position="233"/>
    </location>
</feature>
<evidence type="ECO:0000256" key="14">
    <source>
        <dbReference type="ARBA" id="ARBA00023303"/>
    </source>
</evidence>
<keyword evidence="7" id="KW-0677">Repeat</keyword>
<evidence type="ECO:0000256" key="4">
    <source>
        <dbReference type="ARBA" id="ARBA00022673"/>
    </source>
</evidence>
<evidence type="ECO:0000256" key="15">
    <source>
        <dbReference type="SAM" id="Coils"/>
    </source>
</evidence>
<feature type="transmembrane region" description="Helical" evidence="16">
    <location>
        <begin position="387"/>
        <end position="408"/>
    </location>
</feature>
<gene>
    <name evidence="18" type="ORF">EB796_007447</name>
</gene>
<dbReference type="EMBL" id="VXIV02001121">
    <property type="protein sequence ID" value="KAF6034244.1"/>
    <property type="molecule type" value="Genomic_DNA"/>
</dbReference>
<keyword evidence="19" id="KW-1185">Reference proteome</keyword>
<comment type="subcellular location">
    <subcellularLocation>
        <location evidence="1">Membrane</location>
        <topology evidence="1">Multi-pass membrane protein</topology>
    </subcellularLocation>
</comment>
<dbReference type="GO" id="GO:0007268">
    <property type="term" value="P:chemical synaptic transmission"/>
    <property type="evidence" value="ECO:0007669"/>
    <property type="project" value="TreeGrafter"/>
</dbReference>
<dbReference type="PANTHER" id="PTHR45628">
    <property type="entry name" value="VOLTAGE-DEPENDENT CALCIUM CHANNEL TYPE A SUBUNIT ALPHA-1"/>
    <property type="match status" value="1"/>
</dbReference>
<dbReference type="GO" id="GO:0045202">
    <property type="term" value="C:synapse"/>
    <property type="evidence" value="ECO:0007669"/>
    <property type="project" value="GOC"/>
</dbReference>
<name>A0A7J7K8I7_BUGNE</name>
<dbReference type="AlphaFoldDB" id="A0A7J7K8I7"/>
<keyword evidence="15" id="KW-0175">Coiled coil</keyword>
<dbReference type="OrthoDB" id="416585at2759"/>
<organism evidence="18 19">
    <name type="scientific">Bugula neritina</name>
    <name type="common">Brown bryozoan</name>
    <name type="synonym">Sertularia neritina</name>
    <dbReference type="NCBI Taxonomy" id="10212"/>
    <lineage>
        <taxon>Eukaryota</taxon>
        <taxon>Metazoa</taxon>
        <taxon>Spiralia</taxon>
        <taxon>Lophotrochozoa</taxon>
        <taxon>Bryozoa</taxon>
        <taxon>Gymnolaemata</taxon>
        <taxon>Cheilostomatida</taxon>
        <taxon>Flustrina</taxon>
        <taxon>Buguloidea</taxon>
        <taxon>Bugulidae</taxon>
        <taxon>Bugula</taxon>
    </lineage>
</organism>
<proteinExistence type="predicted"/>
<dbReference type="Gene3D" id="1.20.120.350">
    <property type="entry name" value="Voltage-gated potassium channels. Chain C"/>
    <property type="match status" value="2"/>
</dbReference>
<evidence type="ECO:0000256" key="7">
    <source>
        <dbReference type="ARBA" id="ARBA00022737"/>
    </source>
</evidence>
<reference evidence="18" key="1">
    <citation type="submission" date="2020-06" db="EMBL/GenBank/DDBJ databases">
        <title>Draft genome of Bugula neritina, a colonial animal packing powerful symbionts and potential medicines.</title>
        <authorList>
            <person name="Rayko M."/>
        </authorList>
    </citation>
    <scope>NUCLEOTIDE SEQUENCE [LARGE SCALE GENOMIC DNA]</scope>
    <source>
        <strain evidence="18">Kwan_BN1</strain>
    </source>
</reference>
<evidence type="ECO:0000256" key="12">
    <source>
        <dbReference type="ARBA" id="ARBA00023136"/>
    </source>
</evidence>
<dbReference type="FunFam" id="1.20.120.350:FF:000001">
    <property type="entry name" value="Voltage-dependent L-type calcium channel subunit alpha"/>
    <property type="match status" value="1"/>
</dbReference>
<feature type="transmembrane region" description="Helical" evidence="16">
    <location>
        <begin position="345"/>
        <end position="367"/>
    </location>
</feature>
<protein>
    <recommendedName>
        <fullName evidence="17">Ion transport domain-containing protein</fullName>
    </recommendedName>
</protein>
<evidence type="ECO:0000313" key="19">
    <source>
        <dbReference type="Proteomes" id="UP000593567"/>
    </source>
</evidence>
<feature type="domain" description="Ion transport" evidence="17">
    <location>
        <begin position="8"/>
        <end position="242"/>
    </location>
</feature>
<comment type="caution">
    <text evidence="18">The sequence shown here is derived from an EMBL/GenBank/DDBJ whole genome shotgun (WGS) entry which is preliminary data.</text>
</comment>
<dbReference type="SUPFAM" id="SSF81324">
    <property type="entry name" value="Voltage-gated potassium channels"/>
    <property type="match status" value="2"/>
</dbReference>
<feature type="transmembrane region" description="Helical" evidence="16">
    <location>
        <begin position="486"/>
        <end position="508"/>
    </location>
</feature>
<dbReference type="FunFam" id="1.10.287.70:FF:000059">
    <property type="entry name" value="Voltage-dependent N-type calcium channel subunit alpha"/>
    <property type="match status" value="1"/>
</dbReference>
<feature type="coiled-coil region" evidence="15">
    <location>
        <begin position="229"/>
        <end position="257"/>
    </location>
</feature>
<keyword evidence="14" id="KW-0407">Ion channel</keyword>
<keyword evidence="2" id="KW-0813">Transport</keyword>
<keyword evidence="13" id="KW-0325">Glycoprotein</keyword>
<feature type="domain" description="Ion transport" evidence="17">
    <location>
        <begin position="348"/>
        <end position="515"/>
    </location>
</feature>
<evidence type="ECO:0000256" key="11">
    <source>
        <dbReference type="ARBA" id="ARBA00023065"/>
    </source>
</evidence>
<evidence type="ECO:0000256" key="16">
    <source>
        <dbReference type="SAM" id="Phobius"/>
    </source>
</evidence>
<evidence type="ECO:0000256" key="2">
    <source>
        <dbReference type="ARBA" id="ARBA00022448"/>
    </source>
</evidence>
<evidence type="ECO:0000256" key="6">
    <source>
        <dbReference type="ARBA" id="ARBA00022723"/>
    </source>
</evidence>
<evidence type="ECO:0000259" key="17">
    <source>
        <dbReference type="Pfam" id="PF00520"/>
    </source>
</evidence>
<keyword evidence="4" id="KW-0107">Calcium channel</keyword>
<evidence type="ECO:0000313" key="18">
    <source>
        <dbReference type="EMBL" id="KAF6034244.1"/>
    </source>
</evidence>
<keyword evidence="9" id="KW-0851">Voltage-gated channel</keyword>
<dbReference type="InterPro" id="IPR005821">
    <property type="entry name" value="Ion_trans_dom"/>
</dbReference>
<keyword evidence="3" id="KW-0109">Calcium transport</keyword>
<feature type="transmembrane region" description="Helical" evidence="16">
    <location>
        <begin position="7"/>
        <end position="27"/>
    </location>
</feature>
<evidence type="ECO:0000256" key="8">
    <source>
        <dbReference type="ARBA" id="ARBA00022837"/>
    </source>
</evidence>
<evidence type="ECO:0000256" key="1">
    <source>
        <dbReference type="ARBA" id="ARBA00004141"/>
    </source>
</evidence>
<dbReference type="InterPro" id="IPR027359">
    <property type="entry name" value="Volt_channel_dom_sf"/>
</dbReference>
<dbReference type="Gene3D" id="1.10.287.70">
    <property type="match status" value="2"/>
</dbReference>
<evidence type="ECO:0000256" key="13">
    <source>
        <dbReference type="ARBA" id="ARBA00023180"/>
    </source>
</evidence>
<dbReference type="Proteomes" id="UP000593567">
    <property type="component" value="Unassembled WGS sequence"/>
</dbReference>
<evidence type="ECO:0000256" key="9">
    <source>
        <dbReference type="ARBA" id="ARBA00022882"/>
    </source>
</evidence>